<comment type="caution">
    <text evidence="2">The sequence shown here is derived from an EMBL/GenBank/DDBJ whole genome shotgun (WGS) entry which is preliminary data.</text>
</comment>
<feature type="compositionally biased region" description="Basic and acidic residues" evidence="1">
    <location>
        <begin position="139"/>
        <end position="152"/>
    </location>
</feature>
<name>A0AA39W4T8_9PEZI</name>
<keyword evidence="3" id="KW-1185">Reference proteome</keyword>
<gene>
    <name evidence="2" type="ORF">B0T17DRAFT_511664</name>
</gene>
<dbReference type="AlphaFoldDB" id="A0AA39W4T8"/>
<proteinExistence type="predicted"/>
<feature type="region of interest" description="Disordered" evidence="1">
    <location>
        <begin position="127"/>
        <end position="152"/>
    </location>
</feature>
<dbReference type="EMBL" id="JAULSR010000009">
    <property type="protein sequence ID" value="KAK0612474.1"/>
    <property type="molecule type" value="Genomic_DNA"/>
</dbReference>
<evidence type="ECO:0000313" key="2">
    <source>
        <dbReference type="EMBL" id="KAK0612474.1"/>
    </source>
</evidence>
<accession>A0AA39W4T8</accession>
<evidence type="ECO:0000256" key="1">
    <source>
        <dbReference type="SAM" id="MobiDB-lite"/>
    </source>
</evidence>
<sequence>MSQIAPPIYLGILSPLVTSQYRASAVVLFKEPPLCVRYFVGGLVLAIRLCVRLKVRLFRIRSYVGNMLRTCDLGSDAPLGKPAQTPQGTIPGPDLEITFRVAFTAALSPKDGMVQQQWEATDFLRAQGSRQTHTPANTEHWRGAARRGEGHEKSKIERWLSQGRARIGKGWQAIGVPRVRCSDAGYYVCASTTQPSAIGRQSQARWPILSPSPPERASKSQYPTNGGKHKVLRYLYYSGTRRSQTAGSQLSRF</sequence>
<protein>
    <submittedName>
        <fullName evidence="2">Uncharacterized protein</fullName>
    </submittedName>
</protein>
<feature type="compositionally biased region" description="Polar residues" evidence="1">
    <location>
        <begin position="128"/>
        <end position="137"/>
    </location>
</feature>
<evidence type="ECO:0000313" key="3">
    <source>
        <dbReference type="Proteomes" id="UP001174934"/>
    </source>
</evidence>
<reference evidence="2" key="1">
    <citation type="submission" date="2023-06" db="EMBL/GenBank/DDBJ databases">
        <title>Genome-scale phylogeny and comparative genomics of the fungal order Sordariales.</title>
        <authorList>
            <consortium name="Lawrence Berkeley National Laboratory"/>
            <person name="Hensen N."/>
            <person name="Bonometti L."/>
            <person name="Westerberg I."/>
            <person name="Brannstrom I.O."/>
            <person name="Guillou S."/>
            <person name="Cros-Aarteil S."/>
            <person name="Calhoun S."/>
            <person name="Haridas S."/>
            <person name="Kuo A."/>
            <person name="Mondo S."/>
            <person name="Pangilinan J."/>
            <person name="Riley R."/>
            <person name="LaButti K."/>
            <person name="Andreopoulos B."/>
            <person name="Lipzen A."/>
            <person name="Chen C."/>
            <person name="Yanf M."/>
            <person name="Daum C."/>
            <person name="Ng V."/>
            <person name="Clum A."/>
            <person name="Steindorff A."/>
            <person name="Ohm R."/>
            <person name="Martin F."/>
            <person name="Silar P."/>
            <person name="Natvig D."/>
            <person name="Lalanne C."/>
            <person name="Gautier V."/>
            <person name="Ament-velasquez S.L."/>
            <person name="Kruys A."/>
            <person name="Hutchinson M.I."/>
            <person name="Powell A.J."/>
            <person name="Barry K."/>
            <person name="Miller A.N."/>
            <person name="Grigoriev I.V."/>
            <person name="Debuchy R."/>
            <person name="Gladieux P."/>
            <person name="Thoren M.H."/>
            <person name="Johannesson H."/>
        </authorList>
    </citation>
    <scope>NUCLEOTIDE SEQUENCE</scope>
    <source>
        <strain evidence="2">SMH3391-2</strain>
    </source>
</reference>
<organism evidence="2 3">
    <name type="scientific">Bombardia bombarda</name>
    <dbReference type="NCBI Taxonomy" id="252184"/>
    <lineage>
        <taxon>Eukaryota</taxon>
        <taxon>Fungi</taxon>
        <taxon>Dikarya</taxon>
        <taxon>Ascomycota</taxon>
        <taxon>Pezizomycotina</taxon>
        <taxon>Sordariomycetes</taxon>
        <taxon>Sordariomycetidae</taxon>
        <taxon>Sordariales</taxon>
        <taxon>Lasiosphaeriaceae</taxon>
        <taxon>Bombardia</taxon>
    </lineage>
</organism>
<dbReference type="Proteomes" id="UP001174934">
    <property type="component" value="Unassembled WGS sequence"/>
</dbReference>